<evidence type="ECO:0000313" key="3">
    <source>
        <dbReference type="Proteomes" id="UP001271792"/>
    </source>
</evidence>
<sequence length="114" mass="11878">MGNHSTTARRFAVVVALLLIAVFVLHPACPPEPTHHVAFTPGISEEICHHGETHHASPATPAQAAVQVSSLSFTTPDAGGAPVARPARTAQPPSRGEHVTTGRTLLLDLGISRT</sequence>
<proteinExistence type="predicted"/>
<organism evidence="2 3">
    <name type="scientific">Lentzea kristufekii</name>
    <dbReference type="NCBI Taxonomy" id="3095430"/>
    <lineage>
        <taxon>Bacteria</taxon>
        <taxon>Bacillati</taxon>
        <taxon>Actinomycetota</taxon>
        <taxon>Actinomycetes</taxon>
        <taxon>Pseudonocardiales</taxon>
        <taxon>Pseudonocardiaceae</taxon>
        <taxon>Lentzea</taxon>
    </lineage>
</organism>
<keyword evidence="3" id="KW-1185">Reference proteome</keyword>
<reference evidence="2 3" key="2">
    <citation type="submission" date="2023-11" db="EMBL/GenBank/DDBJ databases">
        <authorList>
            <person name="Lara A.C."/>
            <person name="Chronakova A."/>
        </authorList>
    </citation>
    <scope>NUCLEOTIDE SEQUENCE [LARGE SCALE GENOMIC DNA]</scope>
    <source>
        <strain evidence="2 3">BCCO 10_0798</strain>
    </source>
</reference>
<protein>
    <recommendedName>
        <fullName evidence="4">Secreted protein</fullName>
    </recommendedName>
</protein>
<feature type="region of interest" description="Disordered" evidence="1">
    <location>
        <begin position="74"/>
        <end position="103"/>
    </location>
</feature>
<accession>A0ABU4U083</accession>
<gene>
    <name evidence="2" type="ORF">SK571_31515</name>
</gene>
<evidence type="ECO:0008006" key="4">
    <source>
        <dbReference type="Google" id="ProtNLM"/>
    </source>
</evidence>
<evidence type="ECO:0000256" key="1">
    <source>
        <dbReference type="SAM" id="MobiDB-lite"/>
    </source>
</evidence>
<dbReference type="EMBL" id="JAXAVV010000018">
    <property type="protein sequence ID" value="MDX8053921.1"/>
    <property type="molecule type" value="Genomic_DNA"/>
</dbReference>
<dbReference type="RefSeq" id="WP_319987725.1">
    <property type="nucleotide sequence ID" value="NZ_JAXAVV010000018.1"/>
</dbReference>
<dbReference type="Proteomes" id="UP001271792">
    <property type="component" value="Unassembled WGS sequence"/>
</dbReference>
<evidence type="ECO:0000313" key="2">
    <source>
        <dbReference type="EMBL" id="MDX8053921.1"/>
    </source>
</evidence>
<reference evidence="2 3" key="1">
    <citation type="submission" date="2023-11" db="EMBL/GenBank/DDBJ databases">
        <title>Lentzea sokolovensis, sp. nov., Lentzea kristufkii, sp. nov., and Lentzea miocenensis, sp. nov., rare actinobacteria from Sokolov Coal Basin, Miocene lacustrine sediment, Czech Republic.</title>
        <authorList>
            <person name="Lara A."/>
            <person name="Kotroba L."/>
            <person name="Nouioui I."/>
            <person name="Neumann-Schaal M."/>
            <person name="Mast Y."/>
            <person name="Chronakova A."/>
        </authorList>
    </citation>
    <scope>NUCLEOTIDE SEQUENCE [LARGE SCALE GENOMIC DNA]</scope>
    <source>
        <strain evidence="2 3">BCCO 10_0798</strain>
    </source>
</reference>
<comment type="caution">
    <text evidence="2">The sequence shown here is derived from an EMBL/GenBank/DDBJ whole genome shotgun (WGS) entry which is preliminary data.</text>
</comment>
<name>A0ABU4U083_9PSEU</name>